<comment type="caution">
    <text evidence="2">The sequence shown here is derived from an EMBL/GenBank/DDBJ whole genome shotgun (WGS) entry which is preliminary data.</text>
</comment>
<evidence type="ECO:0000313" key="3">
    <source>
        <dbReference type="Proteomes" id="UP001159427"/>
    </source>
</evidence>
<keyword evidence="3" id="KW-1185">Reference proteome</keyword>
<gene>
    <name evidence="2" type="ORF">PEVE_00037569</name>
</gene>
<dbReference type="EMBL" id="CALNXI010000619">
    <property type="protein sequence ID" value="CAH3030207.1"/>
    <property type="molecule type" value="Genomic_DNA"/>
</dbReference>
<evidence type="ECO:0000313" key="2">
    <source>
        <dbReference type="EMBL" id="CAH3030207.1"/>
    </source>
</evidence>
<name>A0ABN8MNA8_9CNID</name>
<keyword evidence="1" id="KW-0472">Membrane</keyword>
<protein>
    <submittedName>
        <fullName evidence="2">Uncharacterized protein</fullName>
    </submittedName>
</protein>
<evidence type="ECO:0000256" key="1">
    <source>
        <dbReference type="SAM" id="Phobius"/>
    </source>
</evidence>
<proteinExistence type="predicted"/>
<keyword evidence="1" id="KW-1133">Transmembrane helix</keyword>
<accession>A0ABN8MNA8</accession>
<feature type="transmembrane region" description="Helical" evidence="1">
    <location>
        <begin position="42"/>
        <end position="62"/>
    </location>
</feature>
<reference evidence="2 3" key="1">
    <citation type="submission" date="2022-05" db="EMBL/GenBank/DDBJ databases">
        <authorList>
            <consortium name="Genoscope - CEA"/>
            <person name="William W."/>
        </authorList>
    </citation>
    <scope>NUCLEOTIDE SEQUENCE [LARGE SCALE GENOMIC DNA]</scope>
</reference>
<keyword evidence="1" id="KW-0812">Transmembrane</keyword>
<dbReference type="Proteomes" id="UP001159427">
    <property type="component" value="Unassembled WGS sequence"/>
</dbReference>
<organism evidence="2 3">
    <name type="scientific">Porites evermanni</name>
    <dbReference type="NCBI Taxonomy" id="104178"/>
    <lineage>
        <taxon>Eukaryota</taxon>
        <taxon>Metazoa</taxon>
        <taxon>Cnidaria</taxon>
        <taxon>Anthozoa</taxon>
        <taxon>Hexacorallia</taxon>
        <taxon>Scleractinia</taxon>
        <taxon>Fungiina</taxon>
        <taxon>Poritidae</taxon>
        <taxon>Porites</taxon>
    </lineage>
</organism>
<sequence>MSNNCATAVTETDSPSLCYVSSHICFTMSSSVLGMIYDSLSLGNIFLLLLLLFLLHYLMVLYEFRNMPPGPRFTTLPVLGNIFSLDLDAETVPETFRRSVYRKSNIC</sequence>